<feature type="domain" description="Exonuclease" evidence="6">
    <location>
        <begin position="1"/>
        <end position="167"/>
    </location>
</feature>
<dbReference type="OrthoDB" id="270189at2759"/>
<dbReference type="PANTHER" id="PTHR11046:SF0">
    <property type="entry name" value="OLIGORIBONUCLEASE, MITOCHONDRIAL"/>
    <property type="match status" value="1"/>
</dbReference>
<dbReference type="SUPFAM" id="SSF53098">
    <property type="entry name" value="Ribonuclease H-like"/>
    <property type="match status" value="1"/>
</dbReference>
<dbReference type="Pfam" id="PF00929">
    <property type="entry name" value="RNase_T"/>
    <property type="match status" value="1"/>
</dbReference>
<dbReference type="CDD" id="cd06135">
    <property type="entry name" value="Orn"/>
    <property type="match status" value="1"/>
</dbReference>
<evidence type="ECO:0000256" key="2">
    <source>
        <dbReference type="ARBA" id="ARBA00022722"/>
    </source>
</evidence>
<dbReference type="PANTHER" id="PTHR11046">
    <property type="entry name" value="OLIGORIBONUCLEASE, MITOCHONDRIAL"/>
    <property type="match status" value="1"/>
</dbReference>
<sequence>MTGLDVENNHILEIACLITDENLISVDDYLNLIIYQPNEILENMTDWCKVQHKKSGLITACQSSKITLKEAEEIMLKYLKKHISYKVCPLAGNSIHTDYMFLRKYMPLVNDYLHYRIIDVSTIRELTRRWHPNMYKAAPKKEYNHRAVDDIKDSIDELRYYRQHMFIA</sequence>
<dbReference type="EMBL" id="GL449036">
    <property type="protein sequence ID" value="EFN83341.1"/>
    <property type="molecule type" value="Genomic_DNA"/>
</dbReference>
<dbReference type="NCBIfam" id="NF003765">
    <property type="entry name" value="PRK05359.1"/>
    <property type="match status" value="1"/>
</dbReference>
<name>E2BLK7_HARSA</name>
<dbReference type="InParanoid" id="E2BLK7"/>
<dbReference type="AlphaFoldDB" id="E2BLK7"/>
<comment type="similarity">
    <text evidence="1">Belongs to the oligoribonuclease family.</text>
</comment>
<proteinExistence type="inferred from homology"/>
<evidence type="ECO:0000256" key="3">
    <source>
        <dbReference type="ARBA" id="ARBA00022801"/>
    </source>
</evidence>
<protein>
    <recommendedName>
        <fullName evidence="5">Probable oligoribonuclease</fullName>
    </recommendedName>
</protein>
<dbReference type="InterPro" id="IPR036397">
    <property type="entry name" value="RNaseH_sf"/>
</dbReference>
<dbReference type="GO" id="GO:0003676">
    <property type="term" value="F:nucleic acid binding"/>
    <property type="evidence" value="ECO:0007669"/>
    <property type="project" value="InterPro"/>
</dbReference>
<dbReference type="GO" id="GO:0000175">
    <property type="term" value="F:3'-5'-RNA exonuclease activity"/>
    <property type="evidence" value="ECO:0007669"/>
    <property type="project" value="InterPro"/>
</dbReference>
<organism evidence="8">
    <name type="scientific">Harpegnathos saltator</name>
    <name type="common">Jerdon's jumping ant</name>
    <dbReference type="NCBI Taxonomy" id="610380"/>
    <lineage>
        <taxon>Eukaryota</taxon>
        <taxon>Metazoa</taxon>
        <taxon>Ecdysozoa</taxon>
        <taxon>Arthropoda</taxon>
        <taxon>Hexapoda</taxon>
        <taxon>Insecta</taxon>
        <taxon>Pterygota</taxon>
        <taxon>Neoptera</taxon>
        <taxon>Endopterygota</taxon>
        <taxon>Hymenoptera</taxon>
        <taxon>Apocrita</taxon>
        <taxon>Aculeata</taxon>
        <taxon>Formicoidea</taxon>
        <taxon>Formicidae</taxon>
        <taxon>Ponerinae</taxon>
        <taxon>Ponerini</taxon>
        <taxon>Harpegnathos</taxon>
    </lineage>
</organism>
<evidence type="ECO:0000313" key="7">
    <source>
        <dbReference type="EMBL" id="EFN83341.1"/>
    </source>
</evidence>
<accession>E2BLK7</accession>
<gene>
    <name evidence="7" type="ORF">EAI_02149</name>
</gene>
<keyword evidence="8" id="KW-1185">Reference proteome</keyword>
<dbReference type="Gene3D" id="3.30.420.10">
    <property type="entry name" value="Ribonuclease H-like superfamily/Ribonuclease H"/>
    <property type="match status" value="1"/>
</dbReference>
<dbReference type="FunCoup" id="E2BLK7">
    <property type="interactions" value="2112"/>
</dbReference>
<reference evidence="7 8" key="1">
    <citation type="journal article" date="2010" name="Science">
        <title>Genomic comparison of the ants Camponotus floridanus and Harpegnathos saltator.</title>
        <authorList>
            <person name="Bonasio R."/>
            <person name="Zhang G."/>
            <person name="Ye C."/>
            <person name="Mutti N.S."/>
            <person name="Fang X."/>
            <person name="Qin N."/>
            <person name="Donahue G."/>
            <person name="Yang P."/>
            <person name="Li Q."/>
            <person name="Li C."/>
            <person name="Zhang P."/>
            <person name="Huang Z."/>
            <person name="Berger S.L."/>
            <person name="Reinberg D."/>
            <person name="Wang J."/>
            <person name="Liebig J."/>
        </authorList>
    </citation>
    <scope>NUCLEOTIDE SEQUENCE [LARGE SCALE GENOMIC DNA]</scope>
    <source>
        <strain evidence="7 8">R22 G/1</strain>
    </source>
</reference>
<dbReference type="OMA" id="AFFHYRN"/>
<dbReference type="GO" id="GO:0005739">
    <property type="term" value="C:mitochondrion"/>
    <property type="evidence" value="ECO:0007669"/>
    <property type="project" value="TreeGrafter"/>
</dbReference>
<dbReference type="STRING" id="610380.E2BLK7"/>
<evidence type="ECO:0000259" key="6">
    <source>
        <dbReference type="SMART" id="SM00479"/>
    </source>
</evidence>
<keyword evidence="3" id="KW-0378">Hydrolase</keyword>
<evidence type="ECO:0000256" key="1">
    <source>
        <dbReference type="ARBA" id="ARBA00009921"/>
    </source>
</evidence>
<dbReference type="InterPro" id="IPR012337">
    <property type="entry name" value="RNaseH-like_sf"/>
</dbReference>
<dbReference type="FunFam" id="3.30.420.10:FF:000003">
    <property type="entry name" value="Oligoribonuclease"/>
    <property type="match status" value="1"/>
</dbReference>
<dbReference type="SMART" id="SM00479">
    <property type="entry name" value="EXOIII"/>
    <property type="match status" value="1"/>
</dbReference>
<keyword evidence="2" id="KW-0540">Nuclease</keyword>
<evidence type="ECO:0000313" key="8">
    <source>
        <dbReference type="Proteomes" id="UP000008237"/>
    </source>
</evidence>
<dbReference type="InterPro" id="IPR013520">
    <property type="entry name" value="Ribonucl_H"/>
</dbReference>
<evidence type="ECO:0000256" key="4">
    <source>
        <dbReference type="ARBA" id="ARBA00022839"/>
    </source>
</evidence>
<keyword evidence="4" id="KW-0269">Exonuclease</keyword>
<dbReference type="InterPro" id="IPR022894">
    <property type="entry name" value="Oligoribonuclease"/>
</dbReference>
<dbReference type="Proteomes" id="UP000008237">
    <property type="component" value="Unassembled WGS sequence"/>
</dbReference>
<evidence type="ECO:0000256" key="5">
    <source>
        <dbReference type="ARBA" id="ARBA00072681"/>
    </source>
</evidence>